<dbReference type="OrthoDB" id="2620138at2"/>
<proteinExistence type="predicted"/>
<keyword evidence="2" id="KW-1185">Reference proteome</keyword>
<name>A0A4Y8Q9X0_9BACL</name>
<dbReference type="AlphaFoldDB" id="A0A4Y8Q9X0"/>
<comment type="caution">
    <text evidence="1">The sequence shown here is derived from an EMBL/GenBank/DDBJ whole genome shotgun (WGS) entry which is preliminary data.</text>
</comment>
<evidence type="ECO:0000313" key="1">
    <source>
        <dbReference type="EMBL" id="TFE91428.1"/>
    </source>
</evidence>
<reference evidence="1 2" key="1">
    <citation type="submission" date="2017-03" db="EMBL/GenBank/DDBJ databases">
        <title>Isolation of Levoglucosan Utilizing Bacteria.</title>
        <authorList>
            <person name="Arya A.S."/>
        </authorList>
    </citation>
    <scope>NUCLEOTIDE SEQUENCE [LARGE SCALE GENOMIC DNA]</scope>
    <source>
        <strain evidence="1 2">MEC069</strain>
    </source>
</reference>
<gene>
    <name evidence="1" type="ORF">B5M42_03025</name>
</gene>
<evidence type="ECO:0000313" key="2">
    <source>
        <dbReference type="Proteomes" id="UP000298246"/>
    </source>
</evidence>
<sequence>MNMTQEELSHLIFLTEVVIAGKKKSLMHETLQVLLYIVKSVDQIELPDSVIDQIERLIALIEHDLRQENERMQETYSYLDWPQSGQRKPLG</sequence>
<protein>
    <submittedName>
        <fullName evidence="1">Uncharacterized protein</fullName>
    </submittedName>
</protein>
<dbReference type="EMBL" id="MYFO01000002">
    <property type="protein sequence ID" value="TFE91428.1"/>
    <property type="molecule type" value="Genomic_DNA"/>
</dbReference>
<accession>A0A4Y8Q9X0</accession>
<dbReference type="RefSeq" id="WP_134749584.1">
    <property type="nucleotide sequence ID" value="NZ_MYFO02000004.1"/>
</dbReference>
<organism evidence="1 2">
    <name type="scientific">Paenibacillus athensensis</name>
    <dbReference type="NCBI Taxonomy" id="1967502"/>
    <lineage>
        <taxon>Bacteria</taxon>
        <taxon>Bacillati</taxon>
        <taxon>Bacillota</taxon>
        <taxon>Bacilli</taxon>
        <taxon>Bacillales</taxon>
        <taxon>Paenibacillaceae</taxon>
        <taxon>Paenibacillus</taxon>
    </lineage>
</organism>
<dbReference type="Proteomes" id="UP000298246">
    <property type="component" value="Unassembled WGS sequence"/>
</dbReference>